<dbReference type="EMBL" id="BTSX01000004">
    <property type="protein sequence ID" value="GMS96520.1"/>
    <property type="molecule type" value="Genomic_DNA"/>
</dbReference>
<proteinExistence type="predicted"/>
<evidence type="ECO:0000313" key="3">
    <source>
        <dbReference type="Proteomes" id="UP001432027"/>
    </source>
</evidence>
<accession>A0AAV5TPZ5</accession>
<dbReference type="AlphaFoldDB" id="A0AAV5TPZ5"/>
<feature type="domain" description="F-box" evidence="1">
    <location>
        <begin position="18"/>
        <end position="70"/>
    </location>
</feature>
<dbReference type="PROSITE" id="PS50181">
    <property type="entry name" value="FBOX"/>
    <property type="match status" value="1"/>
</dbReference>
<evidence type="ECO:0000259" key="1">
    <source>
        <dbReference type="PROSITE" id="PS50181"/>
    </source>
</evidence>
<comment type="caution">
    <text evidence="2">The sequence shown here is derived from an EMBL/GenBank/DDBJ whole genome shotgun (WGS) entry which is preliminary data.</text>
</comment>
<reference evidence="2" key="1">
    <citation type="submission" date="2023-10" db="EMBL/GenBank/DDBJ databases">
        <title>Genome assembly of Pristionchus species.</title>
        <authorList>
            <person name="Yoshida K."/>
            <person name="Sommer R.J."/>
        </authorList>
    </citation>
    <scope>NUCLEOTIDE SEQUENCE</scope>
    <source>
        <strain evidence="2">RS0144</strain>
    </source>
</reference>
<protein>
    <recommendedName>
        <fullName evidence="1">F-box domain-containing protein</fullName>
    </recommendedName>
</protein>
<sequence length="179" mass="20166">MRERETKDEKEIYLPPPKNTLAGLPEELLLIIIVDIGLMDRISIASTCQRLYNVESNAGKSKILETWNYVEMSEDRITFESEYPNVNRYKNLKIPNPESLNSAMESIISTSIGYRNFYAELALIDPVLQKGVIECARVSGAALIIISYMKIRLSRVTIEGAFIDEIASFNPSNPESSSL</sequence>
<keyword evidence="3" id="KW-1185">Reference proteome</keyword>
<dbReference type="InterPro" id="IPR001810">
    <property type="entry name" value="F-box_dom"/>
</dbReference>
<name>A0AAV5TPZ5_9BILA</name>
<dbReference type="Proteomes" id="UP001432027">
    <property type="component" value="Unassembled WGS sequence"/>
</dbReference>
<gene>
    <name evidence="2" type="ORF">PENTCL1PPCAC_18695</name>
</gene>
<organism evidence="2 3">
    <name type="scientific">Pristionchus entomophagus</name>
    <dbReference type="NCBI Taxonomy" id="358040"/>
    <lineage>
        <taxon>Eukaryota</taxon>
        <taxon>Metazoa</taxon>
        <taxon>Ecdysozoa</taxon>
        <taxon>Nematoda</taxon>
        <taxon>Chromadorea</taxon>
        <taxon>Rhabditida</taxon>
        <taxon>Rhabditina</taxon>
        <taxon>Diplogasteromorpha</taxon>
        <taxon>Diplogasteroidea</taxon>
        <taxon>Neodiplogasteridae</taxon>
        <taxon>Pristionchus</taxon>
    </lineage>
</organism>
<evidence type="ECO:0000313" key="2">
    <source>
        <dbReference type="EMBL" id="GMS96520.1"/>
    </source>
</evidence>